<evidence type="ECO:0000313" key="5">
    <source>
        <dbReference type="EMBL" id="GHC73060.1"/>
    </source>
</evidence>
<dbReference type="EMBL" id="BMVB01000038">
    <property type="protein sequence ID" value="GHC73060.1"/>
    <property type="molecule type" value="Genomic_DNA"/>
</dbReference>
<keyword evidence="3" id="KW-0233">DNA recombination</keyword>
<name>A0A918WRF2_STRCJ</name>
<dbReference type="PROSITE" id="PS51898">
    <property type="entry name" value="TYR_RECOMBINASE"/>
    <property type="match status" value="1"/>
</dbReference>
<keyword evidence="2" id="KW-0238">DNA-binding</keyword>
<gene>
    <name evidence="5" type="ORF">GCM10010507_60380</name>
</gene>
<dbReference type="InterPro" id="IPR050090">
    <property type="entry name" value="Tyrosine_recombinase_XerCD"/>
</dbReference>
<dbReference type="Pfam" id="PF00589">
    <property type="entry name" value="Phage_integrase"/>
    <property type="match status" value="1"/>
</dbReference>
<dbReference type="Proteomes" id="UP000646244">
    <property type="component" value="Unassembled WGS sequence"/>
</dbReference>
<dbReference type="GO" id="GO:0006310">
    <property type="term" value="P:DNA recombination"/>
    <property type="evidence" value="ECO:0007669"/>
    <property type="project" value="UniProtKB-KW"/>
</dbReference>
<evidence type="ECO:0000256" key="3">
    <source>
        <dbReference type="ARBA" id="ARBA00023172"/>
    </source>
</evidence>
<proteinExistence type="inferred from homology"/>
<evidence type="ECO:0000256" key="1">
    <source>
        <dbReference type="ARBA" id="ARBA00008857"/>
    </source>
</evidence>
<dbReference type="GO" id="GO:0003677">
    <property type="term" value="F:DNA binding"/>
    <property type="evidence" value="ECO:0007669"/>
    <property type="project" value="UniProtKB-KW"/>
</dbReference>
<evidence type="ECO:0000259" key="4">
    <source>
        <dbReference type="PROSITE" id="PS51898"/>
    </source>
</evidence>
<dbReference type="SUPFAM" id="SSF56349">
    <property type="entry name" value="DNA breaking-rejoining enzymes"/>
    <property type="match status" value="1"/>
</dbReference>
<dbReference type="AlphaFoldDB" id="A0A918WRF2"/>
<dbReference type="CDD" id="cd00397">
    <property type="entry name" value="DNA_BRE_C"/>
    <property type="match status" value="1"/>
</dbReference>
<dbReference type="InterPro" id="IPR011010">
    <property type="entry name" value="DNA_brk_join_enz"/>
</dbReference>
<dbReference type="PANTHER" id="PTHR30349:SF41">
    <property type="entry name" value="INTEGRASE_RECOMBINASE PROTEIN MJ0367-RELATED"/>
    <property type="match status" value="1"/>
</dbReference>
<comment type="caution">
    <text evidence="5">The sequence shown here is derived from an EMBL/GenBank/DDBJ whole genome shotgun (WGS) entry which is preliminary data.</text>
</comment>
<dbReference type="PANTHER" id="PTHR30349">
    <property type="entry name" value="PHAGE INTEGRASE-RELATED"/>
    <property type="match status" value="1"/>
</dbReference>
<dbReference type="RefSeq" id="WP_229845239.1">
    <property type="nucleotide sequence ID" value="NZ_BMVB01000038.1"/>
</dbReference>
<reference evidence="5" key="1">
    <citation type="journal article" date="2014" name="Int. J. Syst. Evol. Microbiol.">
        <title>Complete genome sequence of Corynebacterium casei LMG S-19264T (=DSM 44701T), isolated from a smear-ripened cheese.</title>
        <authorList>
            <consortium name="US DOE Joint Genome Institute (JGI-PGF)"/>
            <person name="Walter F."/>
            <person name="Albersmeier A."/>
            <person name="Kalinowski J."/>
            <person name="Ruckert C."/>
        </authorList>
    </citation>
    <scope>NUCLEOTIDE SEQUENCE</scope>
    <source>
        <strain evidence="5">JCM 4633</strain>
    </source>
</reference>
<evidence type="ECO:0000256" key="2">
    <source>
        <dbReference type="ARBA" id="ARBA00023125"/>
    </source>
</evidence>
<feature type="domain" description="Tyr recombinase" evidence="4">
    <location>
        <begin position="497"/>
        <end position="705"/>
    </location>
</feature>
<organism evidence="5 6">
    <name type="scientific">Streptomyces cinnamoneus</name>
    <name type="common">Streptoverticillium cinnamoneum</name>
    <dbReference type="NCBI Taxonomy" id="53446"/>
    <lineage>
        <taxon>Bacteria</taxon>
        <taxon>Bacillati</taxon>
        <taxon>Actinomycetota</taxon>
        <taxon>Actinomycetes</taxon>
        <taxon>Kitasatosporales</taxon>
        <taxon>Streptomycetaceae</taxon>
        <taxon>Streptomyces</taxon>
        <taxon>Streptomyces cinnamoneus group</taxon>
    </lineage>
</organism>
<protein>
    <submittedName>
        <fullName evidence="5">Transposase</fullName>
    </submittedName>
</protein>
<accession>A0A918WRF2</accession>
<dbReference type="InterPro" id="IPR002104">
    <property type="entry name" value="Integrase_catalytic"/>
</dbReference>
<dbReference type="GO" id="GO:0015074">
    <property type="term" value="P:DNA integration"/>
    <property type="evidence" value="ECO:0007669"/>
    <property type="project" value="InterPro"/>
</dbReference>
<reference evidence="5" key="2">
    <citation type="submission" date="2020-09" db="EMBL/GenBank/DDBJ databases">
        <authorList>
            <person name="Sun Q."/>
            <person name="Ohkuma M."/>
        </authorList>
    </citation>
    <scope>NUCLEOTIDE SEQUENCE</scope>
    <source>
        <strain evidence="5">JCM 4633</strain>
    </source>
</reference>
<evidence type="ECO:0000313" key="6">
    <source>
        <dbReference type="Proteomes" id="UP000646244"/>
    </source>
</evidence>
<dbReference type="Gene3D" id="1.10.443.10">
    <property type="entry name" value="Intergrase catalytic core"/>
    <property type="match status" value="1"/>
</dbReference>
<sequence>MTALQLLPAGPVPAPTRTTGDRLEILATLMAAPDVEPFLRQDVIVVPPDHPAYGWLCLVPGCQCPQEPGHDYCFVHTKQWRHLRAADKTITDFLRAAEPLNPRAWVDPPPCLICPEIPAWAGNGLCYLHAQRWLSAVGYHRRTTGKKDSHPDFDTWLAHQGPFAGFGTCKVLPCPDRADNPVGLCRRHTTRYEREGRPGGAAPAIKLWRWNQPTATATAIPVAYVNQAAFNHWCHQTPLANRSCGKVSLIGLRPLVKSEIQWAMFHHAHQRAEGMRWPLVWIQYLADQCRQQGANSLVDLDLDRCRQHSRQIAGIMLRYLQLLYFTRQDTKDAGFIETEHFGIRFRDDRGHFDLTGVSQRWLRDLLWEHIATRLTTDPPRSRGVFDRPRRGCLELSAYLEAQTPAGGHDPTVLTGAHMADFVADQRHRAQHGLPTLALPANRHTRKNGPIPATKNQVAVNFNGLRQLLRDAMDTGESDRLGLDRTFIVAIPFGRIPKKRRNPFPDDVARALANDDNLTNLQNLDLDDRGLRDVWEALVDTGRRCSEVLEVRLECVGRLKGIPMFWHDQTKVGNFDEGIRIPERLYQRICERQEKTITRFIQRTGRPPTPRERCEIALFPRRPANRHVRKSISYPWFHKAFRAWVDTLDIAHCVPHQARHTLATNLLKAGANLVHIKRYLGQVSERMAEHYTHIANTDPRLNDALNAVWVTGPGSAASGAILSGGEPMSREEAMALSIDLTCRSTPAEGGFCTFQPVVNGDACPWNLDCHNCDKFVLSGADLVYWHRKREHWRMLAEGAPDSATADYLHGLFEPTARAIAGLERALEAVGLLDEALALDLRRPQDYFGRVWATAFRAQELAQAEAGEVA</sequence>
<comment type="similarity">
    <text evidence="1">Belongs to the 'phage' integrase family.</text>
</comment>
<dbReference type="InterPro" id="IPR013762">
    <property type="entry name" value="Integrase-like_cat_sf"/>
</dbReference>